<dbReference type="Proteomes" id="UP000032141">
    <property type="component" value="Chromosome C2"/>
</dbReference>
<comment type="subcellular location">
    <subcellularLocation>
        <location evidence="1">Membrane</location>
        <topology evidence="1">Multi-pass membrane protein</topology>
    </subcellularLocation>
</comment>
<dbReference type="GO" id="GO:0016020">
    <property type="term" value="C:membrane"/>
    <property type="evidence" value="ECO:0007669"/>
    <property type="project" value="UniProtKB-SubCell"/>
</dbReference>
<dbReference type="InterPro" id="IPR003439">
    <property type="entry name" value="ABC_transporter-like_ATP-bd"/>
</dbReference>
<dbReference type="PROSITE" id="PS50893">
    <property type="entry name" value="ABC_TRANSPORTER_2"/>
    <property type="match status" value="1"/>
</dbReference>
<proteinExistence type="predicted"/>
<dbReference type="InterPro" id="IPR017871">
    <property type="entry name" value="ABC_transporter-like_CS"/>
</dbReference>
<evidence type="ECO:0000256" key="1">
    <source>
        <dbReference type="ARBA" id="ARBA00004141"/>
    </source>
</evidence>
<protein>
    <recommendedName>
        <fullName evidence="5">ABC transporter domain-containing protein</fullName>
    </recommendedName>
</protein>
<dbReference type="AlphaFoldDB" id="A0A0D3AWG0"/>
<evidence type="ECO:0000313" key="7">
    <source>
        <dbReference type="Proteomes" id="UP000032141"/>
    </source>
</evidence>
<keyword evidence="3" id="KW-1133">Transmembrane helix</keyword>
<dbReference type="SUPFAM" id="SSF52540">
    <property type="entry name" value="P-loop containing nucleoside triphosphate hydrolases"/>
    <property type="match status" value="1"/>
</dbReference>
<dbReference type="Gene3D" id="3.40.50.300">
    <property type="entry name" value="P-loop containing nucleotide triphosphate hydrolases"/>
    <property type="match status" value="1"/>
</dbReference>
<dbReference type="InterPro" id="IPR036640">
    <property type="entry name" value="ABC1_TM_sf"/>
</dbReference>
<dbReference type="HOGENOM" id="CLU_000604_1_9_1"/>
<dbReference type="PANTHER" id="PTHR24221:SF384">
    <property type="entry name" value="ABC TRANSPORTER B FAMILY MEMBER 19"/>
    <property type="match status" value="1"/>
</dbReference>
<dbReference type="GO" id="GO:0016887">
    <property type="term" value="F:ATP hydrolysis activity"/>
    <property type="evidence" value="ECO:0007669"/>
    <property type="project" value="InterPro"/>
</dbReference>
<reference evidence="6 7" key="1">
    <citation type="journal article" date="2014" name="Genome Biol.">
        <title>Transcriptome and methylome profiling reveals relics of genome dominance in the mesopolyploid Brassica oleracea.</title>
        <authorList>
            <person name="Parkin I.A."/>
            <person name="Koh C."/>
            <person name="Tang H."/>
            <person name="Robinson S.J."/>
            <person name="Kagale S."/>
            <person name="Clarke W.E."/>
            <person name="Town C.D."/>
            <person name="Nixon J."/>
            <person name="Krishnakumar V."/>
            <person name="Bidwell S.L."/>
            <person name="Denoeud F."/>
            <person name="Belcram H."/>
            <person name="Links M.G."/>
            <person name="Just J."/>
            <person name="Clarke C."/>
            <person name="Bender T."/>
            <person name="Huebert T."/>
            <person name="Mason A.S."/>
            <person name="Pires J.C."/>
            <person name="Barker G."/>
            <person name="Moore J."/>
            <person name="Walley P.G."/>
            <person name="Manoli S."/>
            <person name="Batley J."/>
            <person name="Edwards D."/>
            <person name="Nelson M.N."/>
            <person name="Wang X."/>
            <person name="Paterson A.H."/>
            <person name="King G."/>
            <person name="Bancroft I."/>
            <person name="Chalhoub B."/>
            <person name="Sharpe A.G."/>
        </authorList>
    </citation>
    <scope>NUCLEOTIDE SEQUENCE</scope>
    <source>
        <strain evidence="6 7">cv. TO1000</strain>
    </source>
</reference>
<evidence type="ECO:0000256" key="2">
    <source>
        <dbReference type="ARBA" id="ARBA00022692"/>
    </source>
</evidence>
<dbReference type="STRING" id="109376.A0A0D3AWG0"/>
<dbReference type="InterPro" id="IPR027417">
    <property type="entry name" value="P-loop_NTPase"/>
</dbReference>
<dbReference type="OMA" id="EFLSIMI"/>
<keyword evidence="7" id="KW-1185">Reference proteome</keyword>
<keyword evidence="2" id="KW-0812">Transmembrane</keyword>
<dbReference type="PANTHER" id="PTHR24221">
    <property type="entry name" value="ATP-BINDING CASSETTE SUB-FAMILY B"/>
    <property type="match status" value="1"/>
</dbReference>
<dbReference type="Gene3D" id="1.20.1560.10">
    <property type="entry name" value="ABC transporter type 1, transmembrane domain"/>
    <property type="match status" value="1"/>
</dbReference>
<sequence length="304" mass="32661">MTASSSQLSLKGCFAGDTAKAHAKTSMIAGEGVSNIRTVAAFNAQSKILSVFCHELRVPQKKKLSNLSLAPEIIRGGEAVGSVFPVLDRHTGIEPDDPDAHLVETIRGDIEFRHVGFAYPSRPDVMVLRDFNLRIRAGHSQALVGASGSGKCSVIARIERFYDPLSGKVMIDGKEIRRLNLKSLRLKIGLVQQEPALFAATIFHIIAYVKGNATEAEVMEAARAANAHGFIIGLPEGSGYKTLVGERGVQLSGGQKQRIAVARAVLKNPTVLLLDEATSALDAESECVLQEALERLMREAGPLL</sequence>
<name>A0A0D3AWG0_BRAOL</name>
<reference evidence="6" key="2">
    <citation type="submission" date="2015-03" db="UniProtKB">
        <authorList>
            <consortium name="EnsemblPlants"/>
        </authorList>
    </citation>
    <scope>IDENTIFICATION</scope>
</reference>
<dbReference type="Gramene" id="Bo2g146520.1">
    <property type="protein sequence ID" value="Bo2g146520.1"/>
    <property type="gene ID" value="Bo2g146520"/>
</dbReference>
<dbReference type="InterPro" id="IPR039421">
    <property type="entry name" value="Type_1_exporter"/>
</dbReference>
<dbReference type="PROSITE" id="PS00211">
    <property type="entry name" value="ABC_TRANSPORTER_1"/>
    <property type="match status" value="1"/>
</dbReference>
<evidence type="ECO:0000256" key="4">
    <source>
        <dbReference type="ARBA" id="ARBA00023136"/>
    </source>
</evidence>
<keyword evidence="4" id="KW-0472">Membrane</keyword>
<evidence type="ECO:0000313" key="6">
    <source>
        <dbReference type="EnsemblPlants" id="Bo2g146520.1"/>
    </source>
</evidence>
<dbReference type="Pfam" id="PF00005">
    <property type="entry name" value="ABC_tran"/>
    <property type="match status" value="1"/>
</dbReference>
<evidence type="ECO:0000256" key="3">
    <source>
        <dbReference type="ARBA" id="ARBA00022989"/>
    </source>
</evidence>
<feature type="domain" description="ABC transporter" evidence="5">
    <location>
        <begin position="110"/>
        <end position="303"/>
    </location>
</feature>
<organism evidence="6 7">
    <name type="scientific">Brassica oleracea var. oleracea</name>
    <dbReference type="NCBI Taxonomy" id="109376"/>
    <lineage>
        <taxon>Eukaryota</taxon>
        <taxon>Viridiplantae</taxon>
        <taxon>Streptophyta</taxon>
        <taxon>Embryophyta</taxon>
        <taxon>Tracheophyta</taxon>
        <taxon>Spermatophyta</taxon>
        <taxon>Magnoliopsida</taxon>
        <taxon>eudicotyledons</taxon>
        <taxon>Gunneridae</taxon>
        <taxon>Pentapetalae</taxon>
        <taxon>rosids</taxon>
        <taxon>malvids</taxon>
        <taxon>Brassicales</taxon>
        <taxon>Brassicaceae</taxon>
        <taxon>Brassiceae</taxon>
        <taxon>Brassica</taxon>
    </lineage>
</organism>
<accession>A0A0D3AWG0</accession>
<evidence type="ECO:0000259" key="5">
    <source>
        <dbReference type="PROSITE" id="PS50893"/>
    </source>
</evidence>
<dbReference type="GO" id="GO:0005524">
    <property type="term" value="F:ATP binding"/>
    <property type="evidence" value="ECO:0007669"/>
    <property type="project" value="InterPro"/>
</dbReference>
<dbReference type="GO" id="GO:0042626">
    <property type="term" value="F:ATPase-coupled transmembrane transporter activity"/>
    <property type="evidence" value="ECO:0007669"/>
    <property type="project" value="TreeGrafter"/>
</dbReference>
<dbReference type="eggNOG" id="KOG0055">
    <property type="taxonomic scope" value="Eukaryota"/>
</dbReference>
<dbReference type="EnsemblPlants" id="Bo2g146520.1">
    <property type="protein sequence ID" value="Bo2g146520.1"/>
    <property type="gene ID" value="Bo2g146520"/>
</dbReference>